<sequence>MHFISYLIGICLPLAIAQTEQTAFVKGGYDSSPTLKYGHCYIINTVERGTELGHQLGDHWYRFGSNTQDHALQVCYSHYDCTRHNDQPLSQDDYWYFLDRRGTWISGAPAWLARTDAYMSSVEVSKGESALKMVFGDRYSPGDRTFCFKPGDQVNAGWVFSPEFGLQFTGDGKCMEVWYREVECPSIPPLWWEKPDPDRP</sequence>
<reference evidence="2 3" key="1">
    <citation type="submission" date="2019-04" db="EMBL/GenBank/DDBJ databases">
        <title>Friends and foes A comparative genomics study of 23 Aspergillus species from section Flavi.</title>
        <authorList>
            <consortium name="DOE Joint Genome Institute"/>
            <person name="Kjaerbolling I."/>
            <person name="Vesth T."/>
            <person name="Frisvad J.C."/>
            <person name="Nybo J.L."/>
            <person name="Theobald S."/>
            <person name="Kildgaard S."/>
            <person name="Isbrandt T."/>
            <person name="Kuo A."/>
            <person name="Sato A."/>
            <person name="Lyhne E.K."/>
            <person name="Kogle M.E."/>
            <person name="Wiebenga A."/>
            <person name="Kun R.S."/>
            <person name="Lubbers R.J."/>
            <person name="Makela M.R."/>
            <person name="Barry K."/>
            <person name="Chovatia M."/>
            <person name="Clum A."/>
            <person name="Daum C."/>
            <person name="Haridas S."/>
            <person name="He G."/>
            <person name="LaButti K."/>
            <person name="Lipzen A."/>
            <person name="Mondo S."/>
            <person name="Riley R."/>
            <person name="Salamov A."/>
            <person name="Simmons B.A."/>
            <person name="Magnuson J.K."/>
            <person name="Henrissat B."/>
            <person name="Mortensen U.H."/>
            <person name="Larsen T.O."/>
            <person name="Devries R.P."/>
            <person name="Grigoriev I.V."/>
            <person name="Machida M."/>
            <person name="Baker S.E."/>
            <person name="Andersen M.R."/>
        </authorList>
    </citation>
    <scope>NUCLEOTIDE SEQUENCE [LARGE SCALE GENOMIC DNA]</scope>
    <source>
        <strain evidence="2 3">IBT 18842</strain>
    </source>
</reference>
<accession>A0A5N6U361</accession>
<dbReference type="EMBL" id="ML742044">
    <property type="protein sequence ID" value="KAE8153073.1"/>
    <property type="molecule type" value="Genomic_DNA"/>
</dbReference>
<evidence type="ECO:0000313" key="3">
    <source>
        <dbReference type="Proteomes" id="UP000325780"/>
    </source>
</evidence>
<dbReference type="AlphaFoldDB" id="A0A5N6U361"/>
<proteinExistence type="predicted"/>
<name>A0A5N6U361_ASPAV</name>
<evidence type="ECO:0000256" key="1">
    <source>
        <dbReference type="SAM" id="SignalP"/>
    </source>
</evidence>
<feature type="chain" id="PRO_5024997998" evidence="1">
    <location>
        <begin position="18"/>
        <end position="200"/>
    </location>
</feature>
<keyword evidence="3" id="KW-1185">Reference proteome</keyword>
<evidence type="ECO:0000313" key="2">
    <source>
        <dbReference type="EMBL" id="KAE8153073.1"/>
    </source>
</evidence>
<organism evidence="2 3">
    <name type="scientific">Aspergillus avenaceus</name>
    <dbReference type="NCBI Taxonomy" id="36643"/>
    <lineage>
        <taxon>Eukaryota</taxon>
        <taxon>Fungi</taxon>
        <taxon>Dikarya</taxon>
        <taxon>Ascomycota</taxon>
        <taxon>Pezizomycotina</taxon>
        <taxon>Eurotiomycetes</taxon>
        <taxon>Eurotiomycetidae</taxon>
        <taxon>Eurotiales</taxon>
        <taxon>Aspergillaceae</taxon>
        <taxon>Aspergillus</taxon>
        <taxon>Aspergillus subgen. Circumdati</taxon>
    </lineage>
</organism>
<keyword evidence="1" id="KW-0732">Signal</keyword>
<protein>
    <submittedName>
        <fullName evidence="2">Uncharacterized protein</fullName>
    </submittedName>
</protein>
<dbReference type="Proteomes" id="UP000325780">
    <property type="component" value="Unassembled WGS sequence"/>
</dbReference>
<feature type="signal peptide" evidence="1">
    <location>
        <begin position="1"/>
        <end position="17"/>
    </location>
</feature>
<gene>
    <name evidence="2" type="ORF">BDV25DRAFT_137318</name>
</gene>